<evidence type="ECO:0000256" key="4">
    <source>
        <dbReference type="ARBA" id="ARBA00022833"/>
    </source>
</evidence>
<dbReference type="SUPFAM" id="SSF102215">
    <property type="entry name" value="Creatininase"/>
    <property type="match status" value="1"/>
</dbReference>
<evidence type="ECO:0000256" key="5">
    <source>
        <dbReference type="ARBA" id="ARBA00024029"/>
    </source>
</evidence>
<dbReference type="Gene3D" id="3.40.50.10310">
    <property type="entry name" value="Creatininase"/>
    <property type="match status" value="1"/>
</dbReference>
<keyword evidence="4" id="KW-0862">Zinc</keyword>
<dbReference type="GO" id="GO:0047789">
    <property type="term" value="F:creatininase activity"/>
    <property type="evidence" value="ECO:0007669"/>
    <property type="project" value="UniProtKB-EC"/>
</dbReference>
<dbReference type="PANTHER" id="PTHR35005:SF1">
    <property type="entry name" value="2-AMINO-5-FORMYLAMINO-6-RIBOSYLAMINOPYRIMIDIN-4(3H)-ONE 5'-MONOPHOSPHATE DEFORMYLASE"/>
    <property type="match status" value="1"/>
</dbReference>
<dbReference type="GO" id="GO:0016811">
    <property type="term" value="F:hydrolase activity, acting on carbon-nitrogen (but not peptide) bonds, in linear amides"/>
    <property type="evidence" value="ECO:0007669"/>
    <property type="project" value="TreeGrafter"/>
</dbReference>
<sequence>MMQKVITIERSRGMNRLISNMTWKEYRDKVENGILILPVGSTEQHGPHLPLGVDTIIATQFSLAIAREVNAVVAPTVSYGYKSLPASGGGPMFPGTIDLNGSTLTSLVYDLLKEFVADGWKQILIFSAHYENEAFLSEACDLLLRNQTEEFPKVLICNWWDNLSAETVSRVFDEVKFPGWALEHAAISETSLMMHLSPELVNEDLITDDGMVSPPTYQSFPPSKSLIPATGCLHSARSSSAEKGKLIVEDATKTIVSFLKKEFSLDLVTFK</sequence>
<dbReference type="InterPro" id="IPR024087">
    <property type="entry name" value="Creatininase-like_sf"/>
</dbReference>
<dbReference type="InterPro" id="IPR003785">
    <property type="entry name" value="Creatininase/forma_Hydrolase"/>
</dbReference>
<dbReference type="GO" id="GO:0046872">
    <property type="term" value="F:metal ion binding"/>
    <property type="evidence" value="ECO:0007669"/>
    <property type="project" value="UniProtKB-KW"/>
</dbReference>
<dbReference type="EMBL" id="JAGYPE010000009">
    <property type="protein sequence ID" value="MBS4187676.1"/>
    <property type="molecule type" value="Genomic_DNA"/>
</dbReference>
<keyword evidence="3 6" id="KW-0378">Hydrolase</keyword>
<evidence type="ECO:0000313" key="6">
    <source>
        <dbReference type="EMBL" id="MBS4187676.1"/>
    </source>
</evidence>
<dbReference type="NCBIfam" id="TIGR04448">
    <property type="entry name" value="creatininase"/>
    <property type="match status" value="1"/>
</dbReference>
<evidence type="ECO:0000256" key="3">
    <source>
        <dbReference type="ARBA" id="ARBA00022801"/>
    </source>
</evidence>
<protein>
    <submittedName>
        <fullName evidence="6">Creatininase</fullName>
        <ecNumber evidence="6">3.5.2.10</ecNumber>
    </submittedName>
</protein>
<accession>A0A942T9Y8</accession>
<dbReference type="PANTHER" id="PTHR35005">
    <property type="entry name" value="3-DEHYDRO-SCYLLO-INOSOSE HYDROLASE"/>
    <property type="match status" value="1"/>
</dbReference>
<comment type="similarity">
    <text evidence="5">Belongs to the creatininase superfamily.</text>
</comment>
<comment type="cofactor">
    <cofactor evidence="1">
        <name>Zn(2+)</name>
        <dbReference type="ChEBI" id="CHEBI:29105"/>
    </cofactor>
</comment>
<gene>
    <name evidence="6" type="ORF">KHB02_40590</name>
</gene>
<dbReference type="InterPro" id="IPR031034">
    <property type="entry name" value="Creatininase"/>
</dbReference>
<dbReference type="EC" id="3.5.2.10" evidence="6"/>
<dbReference type="GO" id="GO:0009231">
    <property type="term" value="P:riboflavin biosynthetic process"/>
    <property type="evidence" value="ECO:0007669"/>
    <property type="project" value="TreeGrafter"/>
</dbReference>
<comment type="caution">
    <text evidence="6">The sequence shown here is derived from an EMBL/GenBank/DDBJ whole genome shotgun (WGS) entry which is preliminary data.</text>
</comment>
<proteinExistence type="inferred from homology"/>
<dbReference type="GO" id="GO:0006602">
    <property type="term" value="P:creatinine catabolic process"/>
    <property type="evidence" value="ECO:0007669"/>
    <property type="project" value="InterPro"/>
</dbReference>
<organism evidence="6">
    <name type="scientific">Neobacillus citreus</name>
    <dbReference type="NCBI Taxonomy" id="2833578"/>
    <lineage>
        <taxon>Bacteria</taxon>
        <taxon>Bacillati</taxon>
        <taxon>Bacillota</taxon>
        <taxon>Bacilli</taxon>
        <taxon>Bacillales</taxon>
        <taxon>Bacillaceae</taxon>
        <taxon>Neobacillus</taxon>
    </lineage>
</organism>
<dbReference type="AlphaFoldDB" id="A0A942T9Y8"/>
<evidence type="ECO:0000256" key="1">
    <source>
        <dbReference type="ARBA" id="ARBA00001947"/>
    </source>
</evidence>
<dbReference type="GO" id="GO:0006601">
    <property type="term" value="P:creatine biosynthetic process"/>
    <property type="evidence" value="ECO:0007669"/>
    <property type="project" value="InterPro"/>
</dbReference>
<evidence type="ECO:0000256" key="2">
    <source>
        <dbReference type="ARBA" id="ARBA00022723"/>
    </source>
</evidence>
<dbReference type="Pfam" id="PF02633">
    <property type="entry name" value="Creatininase"/>
    <property type="match status" value="1"/>
</dbReference>
<reference evidence="6" key="1">
    <citation type="submission" date="2021-05" db="EMBL/GenBank/DDBJ databases">
        <title>Novel Bacillus species.</title>
        <authorList>
            <person name="Liu G."/>
        </authorList>
    </citation>
    <scope>NUCLEOTIDE SEQUENCE</scope>
    <source>
        <strain evidence="6">FJAT-50051</strain>
    </source>
</reference>
<name>A0A942T9Y8_9BACI</name>
<keyword evidence="2" id="KW-0479">Metal-binding</keyword>